<dbReference type="EMBL" id="AP022569">
    <property type="protein sequence ID" value="BBX45557.1"/>
    <property type="molecule type" value="Genomic_DNA"/>
</dbReference>
<dbReference type="Gene3D" id="1.20.1260.10">
    <property type="match status" value="1"/>
</dbReference>
<proteinExistence type="predicted"/>
<protein>
    <submittedName>
        <fullName evidence="3">DUF305 domain-containing protein</fullName>
    </submittedName>
</protein>
<dbReference type="PANTHER" id="PTHR36933">
    <property type="entry name" value="SLL0788 PROTEIN"/>
    <property type="match status" value="1"/>
</dbReference>
<accession>A0A7I7KUR8</accession>
<evidence type="ECO:0000313" key="3">
    <source>
        <dbReference type="EMBL" id="BBX45557.1"/>
    </source>
</evidence>
<reference evidence="3 4" key="1">
    <citation type="journal article" date="2019" name="Emerg. Microbes Infect.">
        <title>Comprehensive subspecies identification of 175 nontuberculous mycobacteria species based on 7547 genomic profiles.</title>
        <authorList>
            <person name="Matsumoto Y."/>
            <person name="Kinjo T."/>
            <person name="Motooka D."/>
            <person name="Nabeya D."/>
            <person name="Jung N."/>
            <person name="Uechi K."/>
            <person name="Horii T."/>
            <person name="Iida T."/>
            <person name="Fujita J."/>
            <person name="Nakamura S."/>
        </authorList>
    </citation>
    <scope>NUCLEOTIDE SEQUENCE [LARGE SCALE GENOMIC DNA]</scope>
    <source>
        <strain evidence="3 4">JCM 12404</strain>
    </source>
</reference>
<gene>
    <name evidence="3" type="ORF">MCOO_15720</name>
</gene>
<evidence type="ECO:0000313" key="4">
    <source>
        <dbReference type="Proteomes" id="UP000465866"/>
    </source>
</evidence>
<evidence type="ECO:0000256" key="1">
    <source>
        <dbReference type="SAM" id="Phobius"/>
    </source>
</evidence>
<keyword evidence="1" id="KW-1133">Transmembrane helix</keyword>
<dbReference type="PANTHER" id="PTHR36933:SF1">
    <property type="entry name" value="SLL0788 PROTEIN"/>
    <property type="match status" value="1"/>
</dbReference>
<dbReference type="AlphaFoldDB" id="A0A7I7KUR8"/>
<dbReference type="KEGG" id="mcoo:MCOO_15720"/>
<sequence>MTPAWQPIAARIVQLLAAAIVGAVAVVVFARGPVTPLTATDIGFAQDMSAHHQQAITMSDMVARDAAPEVRALADQIRLTQLREIGQMTGWLQLAGAPVVSPLPMAWMTADTGHHMGGGGIKMAGLASPADLTLLQRATGRDNEVLFLQLMTRHHQGGIEMAAYVTQHSSTGSVHQTAVAMIDEQSQEVIFMAFLLKQRGSAPMAYP</sequence>
<dbReference type="Pfam" id="PF03713">
    <property type="entry name" value="DUF305"/>
    <property type="match status" value="1"/>
</dbReference>
<keyword evidence="4" id="KW-1185">Reference proteome</keyword>
<dbReference type="Proteomes" id="UP000465866">
    <property type="component" value="Chromosome"/>
</dbReference>
<feature type="domain" description="DUF305" evidence="2">
    <location>
        <begin position="41"/>
        <end position="193"/>
    </location>
</feature>
<organism evidence="3 4">
    <name type="scientific">Mycobacterium cookii</name>
    <dbReference type="NCBI Taxonomy" id="1775"/>
    <lineage>
        <taxon>Bacteria</taxon>
        <taxon>Bacillati</taxon>
        <taxon>Actinomycetota</taxon>
        <taxon>Actinomycetes</taxon>
        <taxon>Mycobacteriales</taxon>
        <taxon>Mycobacteriaceae</taxon>
        <taxon>Mycobacterium</taxon>
    </lineage>
</organism>
<keyword evidence="1" id="KW-0472">Membrane</keyword>
<feature type="transmembrane region" description="Helical" evidence="1">
    <location>
        <begin position="12"/>
        <end position="30"/>
    </location>
</feature>
<name>A0A7I7KUR8_9MYCO</name>
<keyword evidence="1" id="KW-0812">Transmembrane</keyword>
<dbReference type="InterPro" id="IPR005183">
    <property type="entry name" value="DUF305_CopM-like"/>
</dbReference>
<dbReference type="InterPro" id="IPR012347">
    <property type="entry name" value="Ferritin-like"/>
</dbReference>
<evidence type="ECO:0000259" key="2">
    <source>
        <dbReference type="Pfam" id="PF03713"/>
    </source>
</evidence>